<comment type="similarity">
    <text evidence="3 10">Belongs to the glycosyltransferase 39 family.</text>
</comment>
<feature type="transmembrane region" description="Helical" evidence="10">
    <location>
        <begin position="478"/>
        <end position="500"/>
    </location>
</feature>
<feature type="transmembrane region" description="Helical" evidence="10">
    <location>
        <begin position="416"/>
        <end position="434"/>
    </location>
</feature>
<dbReference type="GO" id="GO:0004169">
    <property type="term" value="F:dolichyl-phosphate-mannose-protein mannosyltransferase activity"/>
    <property type="evidence" value="ECO:0007669"/>
    <property type="project" value="UniProtKB-UniRule"/>
</dbReference>
<keyword evidence="10" id="KW-1003">Cell membrane</keyword>
<feature type="domain" description="Protein O-mannosyl-transferase C-terminal four TM" evidence="12">
    <location>
        <begin position="305"/>
        <end position="518"/>
    </location>
</feature>
<evidence type="ECO:0000256" key="4">
    <source>
        <dbReference type="ARBA" id="ARBA00022676"/>
    </source>
</evidence>
<feature type="transmembrane region" description="Helical" evidence="10">
    <location>
        <begin position="143"/>
        <end position="163"/>
    </location>
</feature>
<evidence type="ECO:0000256" key="2">
    <source>
        <dbReference type="ARBA" id="ARBA00004922"/>
    </source>
</evidence>
<keyword evidence="14" id="KW-1185">Reference proteome</keyword>
<comment type="function">
    <text evidence="10">Protein O-mannosyltransferase that catalyzes the transfer of a single mannose residue from a polyprenol phospho-mannosyl lipidic donor to the hydroxyl group of selected serine and threonine residues in acceptor proteins.</text>
</comment>
<proteinExistence type="inferred from homology"/>
<evidence type="ECO:0000259" key="11">
    <source>
        <dbReference type="Pfam" id="PF02366"/>
    </source>
</evidence>
<dbReference type="OrthoDB" id="9776737at2"/>
<organism evidence="13 14">
    <name type="scientific">Mastigocoleus testarum BC008</name>
    <dbReference type="NCBI Taxonomy" id="371196"/>
    <lineage>
        <taxon>Bacteria</taxon>
        <taxon>Bacillati</taxon>
        <taxon>Cyanobacteriota</taxon>
        <taxon>Cyanophyceae</taxon>
        <taxon>Nostocales</taxon>
        <taxon>Hapalosiphonaceae</taxon>
        <taxon>Mastigocoleus</taxon>
    </lineage>
</organism>
<dbReference type="RefSeq" id="WP_027843878.1">
    <property type="nucleotide sequence ID" value="NZ_LMTZ01000140.1"/>
</dbReference>
<feature type="transmembrane region" description="Helical" evidence="10">
    <location>
        <begin position="170"/>
        <end position="186"/>
    </location>
</feature>
<evidence type="ECO:0000256" key="7">
    <source>
        <dbReference type="ARBA" id="ARBA00022989"/>
    </source>
</evidence>
<evidence type="ECO:0000256" key="3">
    <source>
        <dbReference type="ARBA" id="ARBA00007222"/>
    </source>
</evidence>
<evidence type="ECO:0000313" key="14">
    <source>
        <dbReference type="Proteomes" id="UP000053372"/>
    </source>
</evidence>
<evidence type="ECO:0000256" key="9">
    <source>
        <dbReference type="ARBA" id="ARBA00093617"/>
    </source>
</evidence>
<dbReference type="UniPathway" id="UPA00378"/>
<evidence type="ECO:0000256" key="1">
    <source>
        <dbReference type="ARBA" id="ARBA00004127"/>
    </source>
</evidence>
<dbReference type="EMBL" id="LMTZ01000140">
    <property type="protein sequence ID" value="KST63256.1"/>
    <property type="molecule type" value="Genomic_DNA"/>
</dbReference>
<keyword evidence="7 10" id="KW-1133">Transmembrane helix</keyword>
<feature type="transmembrane region" description="Helical" evidence="10">
    <location>
        <begin position="382"/>
        <end position="404"/>
    </location>
</feature>
<evidence type="ECO:0000256" key="8">
    <source>
        <dbReference type="ARBA" id="ARBA00023136"/>
    </source>
</evidence>
<comment type="subcellular location">
    <subcellularLocation>
        <location evidence="10">Cell membrane</location>
    </subcellularLocation>
    <subcellularLocation>
        <location evidence="1">Endomembrane system</location>
        <topology evidence="1">Multi-pass membrane protein</topology>
    </subcellularLocation>
</comment>
<keyword evidence="8 10" id="KW-0472">Membrane</keyword>
<name>A0A0V7ZFJ7_9CYAN</name>
<keyword evidence="6 10" id="KW-0812">Transmembrane</keyword>
<evidence type="ECO:0000256" key="10">
    <source>
        <dbReference type="RuleBase" id="RU367007"/>
    </source>
</evidence>
<feature type="transmembrane region" description="Helical" evidence="10">
    <location>
        <begin position="95"/>
        <end position="113"/>
    </location>
</feature>
<dbReference type="PANTHER" id="PTHR10050:SF46">
    <property type="entry name" value="PROTEIN O-MANNOSYL-TRANSFERASE 2"/>
    <property type="match status" value="1"/>
</dbReference>
<feature type="transmembrane region" description="Helical" evidence="10">
    <location>
        <begin position="446"/>
        <end position="466"/>
    </location>
</feature>
<feature type="domain" description="ArnT-like N-terminal" evidence="11">
    <location>
        <begin position="13"/>
        <end position="243"/>
    </location>
</feature>
<evidence type="ECO:0000259" key="12">
    <source>
        <dbReference type="Pfam" id="PF16192"/>
    </source>
</evidence>
<feature type="transmembrane region" description="Helical" evidence="10">
    <location>
        <begin position="269"/>
        <end position="292"/>
    </location>
</feature>
<keyword evidence="4 10" id="KW-0328">Glycosyltransferase</keyword>
<dbReference type="PANTHER" id="PTHR10050">
    <property type="entry name" value="DOLICHYL-PHOSPHATE-MANNOSE--PROTEIN MANNOSYLTRANSFERASE"/>
    <property type="match status" value="1"/>
</dbReference>
<dbReference type="AlphaFoldDB" id="A0A0V7ZFJ7"/>
<reference evidence="13 14" key="1">
    <citation type="journal article" date="2015" name="Genome Announc.">
        <title>Draft Genome of the Euendolithic (true boring) Cyanobacterium Mastigocoleus testarum strain BC008.</title>
        <authorList>
            <person name="Guida B.S."/>
            <person name="Garcia-Pichel F."/>
        </authorList>
    </citation>
    <scope>NUCLEOTIDE SEQUENCE [LARGE SCALE GENOMIC DNA]</scope>
    <source>
        <strain evidence="13 14">BC008</strain>
    </source>
</reference>
<dbReference type="Proteomes" id="UP000053372">
    <property type="component" value="Unassembled WGS sequence"/>
</dbReference>
<dbReference type="GO" id="GO:0012505">
    <property type="term" value="C:endomembrane system"/>
    <property type="evidence" value="ECO:0007669"/>
    <property type="project" value="UniProtKB-SubCell"/>
</dbReference>
<accession>A0A0V7ZFJ7</accession>
<gene>
    <name evidence="13" type="ORF">BC008_38900</name>
</gene>
<dbReference type="Pfam" id="PF16192">
    <property type="entry name" value="PMT_4TMC"/>
    <property type="match status" value="1"/>
</dbReference>
<dbReference type="EC" id="2.4.1.-" evidence="10"/>
<feature type="transmembrane region" description="Helical" evidence="10">
    <location>
        <begin position="192"/>
        <end position="211"/>
    </location>
</feature>
<dbReference type="InterPro" id="IPR003342">
    <property type="entry name" value="ArnT-like_N"/>
</dbReference>
<comment type="pathway">
    <text evidence="2 10">Protein modification; protein glycosylation.</text>
</comment>
<keyword evidence="5 10" id="KW-0808">Transferase</keyword>
<dbReference type="InterPro" id="IPR027005">
    <property type="entry name" value="PMT-like"/>
</dbReference>
<dbReference type="GO" id="GO:0005886">
    <property type="term" value="C:plasma membrane"/>
    <property type="evidence" value="ECO:0007669"/>
    <property type="project" value="UniProtKB-SubCell"/>
</dbReference>
<feature type="transmembrane region" description="Helical" evidence="10">
    <location>
        <begin position="6"/>
        <end position="23"/>
    </location>
</feature>
<evidence type="ECO:0000313" key="13">
    <source>
        <dbReference type="EMBL" id="KST63256.1"/>
    </source>
</evidence>
<evidence type="ECO:0000256" key="5">
    <source>
        <dbReference type="ARBA" id="ARBA00022679"/>
    </source>
</evidence>
<protein>
    <recommendedName>
        <fullName evidence="9 10">Polyprenol-phosphate-mannose--protein mannosyltransferase</fullName>
        <ecNumber evidence="10">2.4.1.-</ecNumber>
    </recommendedName>
</protein>
<dbReference type="Pfam" id="PF02366">
    <property type="entry name" value="PMT"/>
    <property type="match status" value="1"/>
</dbReference>
<evidence type="ECO:0000256" key="6">
    <source>
        <dbReference type="ARBA" id="ARBA00022692"/>
    </source>
</evidence>
<dbReference type="InterPro" id="IPR032421">
    <property type="entry name" value="PMT_4TMC"/>
</dbReference>
<comment type="caution">
    <text evidence="13">The sequence shown here is derived from an EMBL/GenBank/DDBJ whole genome shotgun (WGS) entry which is preliminary data.</text>
</comment>
<sequence length="519" mass="60791">MIKKWFWISIAGIFILSFTLRFWELQRFNTLVFDEVYYAKFAHNYLNNVSFFDGHPPLGKYIIAIGIWLGDLLPFGKDTVNGLTGAMRSPWSYRWINAFCGAFIPLIVTAITYQVSRRRIFAVVAGLFTACDGIFLVESRYALINQYLVIFGLLGQLCLLLALNSYQKKRIIWLLLSGIAFGASAATKWNGLFFLLAVYLLWAIVWLFQFLSRFNFKKLGLQLEDYLERFLELGFFKWLWYLLFAPDRLDRARDVRYFRRGYIHPLQNLTQFGVGQMVIFFGILPVIVYSILWVPHLLLDTKFGFIEVHQRIWQFHHRLGGNNSDVHPYCAAWYKWPLMMRPIAYFYQRAQSVDDPLPVMGPHLNKVGGKIIYDIHAMGNPLLWWLGLVALFFLLVVLIAQILIPWFEGKRFPYTANFNVDIWIALYLLVNYGANLLPWVTVNRCVFIYHYMSSVIFVFMAFAWLVECCISSYYKETRALGVTLTFLVIAAFIFWMPLYLGLPLSPEDYKLRMLFDSWI</sequence>
<feature type="transmembrane region" description="Helical" evidence="10">
    <location>
        <begin position="120"/>
        <end position="137"/>
    </location>
</feature>